<dbReference type="InterPro" id="IPR004838">
    <property type="entry name" value="NHTrfase_class1_PyrdxlP-BS"/>
</dbReference>
<proteinExistence type="inferred from homology"/>
<dbReference type="Pfam" id="PF00155">
    <property type="entry name" value="Aminotran_1_2"/>
    <property type="match status" value="1"/>
</dbReference>
<evidence type="ECO:0000256" key="5">
    <source>
        <dbReference type="ARBA" id="ARBA00022898"/>
    </source>
</evidence>
<feature type="domain" description="Aminotransferase class I/classII large" evidence="6">
    <location>
        <begin position="13"/>
        <end position="301"/>
    </location>
</feature>
<gene>
    <name evidence="7" type="ORF">METZ01_LOCUS132618</name>
</gene>
<sequence>MRELIAQRAPGNHTADSVCVTVGANGGLLGSMLVSVDAGDEVLVPDPGFPTYEAITSLAGAHPVCYPMSADDSFRFSVDALEKLITKKTRAVVINSPSNPTGHIIPDSELKGLATLADAHDLMVISDEVYREFYYGKRCPSFLDVSGRGLVVNSLSKTEAMTGWRIGWTVGPPEFISAITAVNQHSVTCAPTLSQRVALRALGASAEERAAGTRADFSQRRRLILEMIDDQLGLPRIEPEGAFFVLLEAAPSGDSLGLALDILDKTNVITIPGAAFGEESSRFLRLSFGATEACIFEGLQRLGGYF</sequence>
<dbReference type="SUPFAM" id="SSF53383">
    <property type="entry name" value="PLP-dependent transferases"/>
    <property type="match status" value="1"/>
</dbReference>
<dbReference type="Gene3D" id="3.40.640.10">
    <property type="entry name" value="Type I PLP-dependent aspartate aminotransferase-like (Major domain)"/>
    <property type="match status" value="1"/>
</dbReference>
<dbReference type="InterPro" id="IPR050596">
    <property type="entry name" value="AspAT/PAT-like"/>
</dbReference>
<dbReference type="EMBL" id="UINC01018909">
    <property type="protein sequence ID" value="SVA79764.1"/>
    <property type="molecule type" value="Genomic_DNA"/>
</dbReference>
<evidence type="ECO:0000256" key="1">
    <source>
        <dbReference type="ARBA" id="ARBA00001933"/>
    </source>
</evidence>
<dbReference type="AlphaFoldDB" id="A0A381YS28"/>
<evidence type="ECO:0000256" key="2">
    <source>
        <dbReference type="ARBA" id="ARBA00007441"/>
    </source>
</evidence>
<accession>A0A381YS28</accession>
<evidence type="ECO:0000313" key="7">
    <source>
        <dbReference type="EMBL" id="SVA79764.1"/>
    </source>
</evidence>
<evidence type="ECO:0000259" key="6">
    <source>
        <dbReference type="Pfam" id="PF00155"/>
    </source>
</evidence>
<name>A0A381YS28_9ZZZZ</name>
<keyword evidence="4" id="KW-0808">Transferase</keyword>
<dbReference type="PROSITE" id="PS00105">
    <property type="entry name" value="AA_TRANSFER_CLASS_1"/>
    <property type="match status" value="1"/>
</dbReference>
<keyword evidence="5" id="KW-0663">Pyridoxal phosphate</keyword>
<keyword evidence="3" id="KW-0032">Aminotransferase</keyword>
<dbReference type="PANTHER" id="PTHR46383">
    <property type="entry name" value="ASPARTATE AMINOTRANSFERASE"/>
    <property type="match status" value="1"/>
</dbReference>
<dbReference type="GO" id="GO:0030170">
    <property type="term" value="F:pyridoxal phosphate binding"/>
    <property type="evidence" value="ECO:0007669"/>
    <property type="project" value="InterPro"/>
</dbReference>
<evidence type="ECO:0000256" key="3">
    <source>
        <dbReference type="ARBA" id="ARBA00022576"/>
    </source>
</evidence>
<comment type="similarity">
    <text evidence="2">Belongs to the class-I pyridoxal-phosphate-dependent aminotransferase family.</text>
</comment>
<dbReference type="GO" id="GO:0008483">
    <property type="term" value="F:transaminase activity"/>
    <property type="evidence" value="ECO:0007669"/>
    <property type="project" value="UniProtKB-KW"/>
</dbReference>
<evidence type="ECO:0000256" key="4">
    <source>
        <dbReference type="ARBA" id="ARBA00022679"/>
    </source>
</evidence>
<dbReference type="InterPro" id="IPR004839">
    <property type="entry name" value="Aminotransferase_I/II_large"/>
</dbReference>
<reference evidence="7" key="1">
    <citation type="submission" date="2018-05" db="EMBL/GenBank/DDBJ databases">
        <authorList>
            <person name="Lanie J.A."/>
            <person name="Ng W.-L."/>
            <person name="Kazmierczak K.M."/>
            <person name="Andrzejewski T.M."/>
            <person name="Davidsen T.M."/>
            <person name="Wayne K.J."/>
            <person name="Tettelin H."/>
            <person name="Glass J.I."/>
            <person name="Rusch D."/>
            <person name="Podicherti R."/>
            <person name="Tsui H.-C.T."/>
            <person name="Winkler M.E."/>
        </authorList>
    </citation>
    <scope>NUCLEOTIDE SEQUENCE</scope>
</reference>
<dbReference type="GO" id="GO:0006520">
    <property type="term" value="P:amino acid metabolic process"/>
    <property type="evidence" value="ECO:0007669"/>
    <property type="project" value="InterPro"/>
</dbReference>
<comment type="cofactor">
    <cofactor evidence="1">
        <name>pyridoxal 5'-phosphate</name>
        <dbReference type="ChEBI" id="CHEBI:597326"/>
    </cofactor>
</comment>
<dbReference type="CDD" id="cd00609">
    <property type="entry name" value="AAT_like"/>
    <property type="match status" value="1"/>
</dbReference>
<dbReference type="InterPro" id="IPR015424">
    <property type="entry name" value="PyrdxlP-dep_Trfase"/>
</dbReference>
<organism evidence="7">
    <name type="scientific">marine metagenome</name>
    <dbReference type="NCBI Taxonomy" id="408172"/>
    <lineage>
        <taxon>unclassified sequences</taxon>
        <taxon>metagenomes</taxon>
        <taxon>ecological metagenomes</taxon>
    </lineage>
</organism>
<dbReference type="InterPro" id="IPR015421">
    <property type="entry name" value="PyrdxlP-dep_Trfase_major"/>
</dbReference>
<protein>
    <recommendedName>
        <fullName evidence="6">Aminotransferase class I/classII large domain-containing protein</fullName>
    </recommendedName>
</protein>